<protein>
    <submittedName>
        <fullName evidence="1">Uncharacterized protein</fullName>
    </submittedName>
</protein>
<gene>
    <name evidence="1" type="primary">101</name>
    <name evidence="1" type="ORF">PBI_SQUASH_101</name>
</gene>
<dbReference type="GeneID" id="54992366"/>
<dbReference type="EMBL" id="MH153813">
    <property type="protein sequence ID" value="AWN04719.1"/>
    <property type="molecule type" value="Genomic_DNA"/>
</dbReference>
<reference evidence="1 2" key="1">
    <citation type="submission" date="2018-04" db="EMBL/GenBank/DDBJ databases">
        <authorList>
            <person name="Fournier C.T."/>
            <person name="Kim C.J."/>
            <person name="Romero I.G."/>
            <person name="Sanchez M."/>
            <person name="Do N."/>
            <person name="Wu S."/>
            <person name="Mosier S.A."/>
            <person name="Wang J."/>
            <person name="Lund A."/>
            <person name="Moberg-Parker J."/>
            <person name="Stanton A.-C.J."/>
            <person name="Garlena R.A."/>
            <person name="Russell D.A."/>
            <person name="Pope W.H."/>
            <person name="Jacobs-Sera D."/>
            <person name="Hatfull G.F."/>
        </authorList>
    </citation>
    <scope>NUCLEOTIDE SEQUENCE [LARGE SCALE GENOMIC DNA]</scope>
</reference>
<evidence type="ECO:0000313" key="1">
    <source>
        <dbReference type="EMBL" id="AWN04719.1"/>
    </source>
</evidence>
<keyword evidence="2" id="KW-1185">Reference proteome</keyword>
<name>A0A2U8ULU7_9CAUD</name>
<dbReference type="Proteomes" id="UP000246514">
    <property type="component" value="Segment"/>
</dbReference>
<dbReference type="RefSeq" id="YP_009801840.1">
    <property type="nucleotide sequence ID" value="NC_047975.1"/>
</dbReference>
<proteinExistence type="predicted"/>
<accession>A0A2U8ULU7</accession>
<organism evidence="1 2">
    <name type="scientific">Microbacterium phage Squash</name>
    <dbReference type="NCBI Taxonomy" id="2182357"/>
    <lineage>
        <taxon>Viruses</taxon>
        <taxon>Duplodnaviria</taxon>
        <taxon>Heunggongvirae</taxon>
        <taxon>Uroviricota</taxon>
        <taxon>Caudoviricetes</taxon>
        <taxon>Squashvirus</taxon>
        <taxon>Squashvirus squash</taxon>
    </lineage>
</organism>
<sequence>MSIFDIVGYTYKAEQYTPEGLIPALATGPGQDFDGWALGDGVDMSVEDNLNELAAAFGVNREDERSFDSDHFPKVILADQVEFGERFVNEHGHYVPLDND</sequence>
<evidence type="ECO:0000313" key="2">
    <source>
        <dbReference type="Proteomes" id="UP000246514"/>
    </source>
</evidence>
<dbReference type="KEGG" id="vg:54992366"/>